<dbReference type="Gene3D" id="2.60.40.1760">
    <property type="entry name" value="glycosyl hydrolase (family 31)"/>
    <property type="match status" value="1"/>
</dbReference>
<dbReference type="EMBL" id="BHEO01000002">
    <property type="protein sequence ID" value="GBU04334.1"/>
    <property type="molecule type" value="Genomic_DNA"/>
</dbReference>
<evidence type="ECO:0000259" key="5">
    <source>
        <dbReference type="Pfam" id="PF00963"/>
    </source>
</evidence>
<dbReference type="SUPFAM" id="SSF51011">
    <property type="entry name" value="Glycosyl hydrolase domain"/>
    <property type="match status" value="1"/>
</dbReference>
<evidence type="ECO:0000313" key="9">
    <source>
        <dbReference type="EMBL" id="GBU04334.1"/>
    </source>
</evidence>
<dbReference type="Pfam" id="PF00754">
    <property type="entry name" value="F5_F8_type_C"/>
    <property type="match status" value="1"/>
</dbReference>
<feature type="compositionally biased region" description="Basic and acidic residues" evidence="3">
    <location>
        <begin position="1374"/>
        <end position="1388"/>
    </location>
</feature>
<dbReference type="EMBL" id="SLZV01000006">
    <property type="protein sequence ID" value="TCS68918.1"/>
    <property type="molecule type" value="Genomic_DNA"/>
</dbReference>
<dbReference type="Proteomes" id="UP000294613">
    <property type="component" value="Unassembled WGS sequence"/>
</dbReference>
<feature type="domain" description="Cohesin" evidence="5">
    <location>
        <begin position="1256"/>
        <end position="1346"/>
    </location>
</feature>
<protein>
    <submittedName>
        <fullName evidence="10">Alpha-glucosidase (Family GH31 glycosyl hydrolase)</fullName>
    </submittedName>
</protein>
<dbReference type="Pfam" id="PF00963">
    <property type="entry name" value="Cohesin"/>
    <property type="match status" value="1"/>
</dbReference>
<name>A0A4R3JQ68_9FIRM</name>
<evidence type="ECO:0000259" key="8">
    <source>
        <dbReference type="Pfam" id="PF21365"/>
    </source>
</evidence>
<dbReference type="InterPro" id="IPR008979">
    <property type="entry name" value="Galactose-bd-like_sf"/>
</dbReference>
<feature type="domain" description="F5/8 type C" evidence="4">
    <location>
        <begin position="1064"/>
        <end position="1155"/>
    </location>
</feature>
<dbReference type="Pfam" id="PF21365">
    <property type="entry name" value="Glyco_hydro_31_3rd"/>
    <property type="match status" value="1"/>
</dbReference>
<sequence>MSENNQKMAPHLEAGEKNGGFYGPLTGVKAVEKGEEGHIVWLTFEENIKGKFIFLEETIFRYDVDPSGAFESYAAPREKEHTAKIQQCPDESDFYTKPEVEICEENQTIDLCCGKTKVSFDKATAKMKISVSGKTVLEEAQGLTIGEETVQTLVRGEKENFYGGGTQNGRFVHTGKTIQIVNESAWMDGGVASPNPFYFTTGGYGVLRNTFADGSYDFGESETAVVRTAHKEAKFSAYYFLSDGENGSRITQEILKSYYHVTGNPLLLPEYGFYEGHLNCYNRDAWSDEGGEKEWNIKGIAESTAAGMTKYESGMATGYRLSEGQHSESLNGEGPKVAAEHYPENVDAPYEYSARAVLDQYVKYDMPLGYFLPNDGYGGGYGQNGYYVQGGVNEDGSSSPERIAAVDANVENLAKFREYANSKGVAAGLWTESNLVPDSDNQTYWHLLRDFRKEVSVGGATTLKTDVAWVGPGYSFQLNGVKTAYDIITTAEQFRPNIISLDGWAGSQRFNSVWSGDQTGGNWEYIRFHIPTYIGSSLSGNPNIGSDMDGIFGGKALIAARDYQWKSFTPQMLNMDGWGTYMKAPYTFGDPYTGINRMYMKIKSQLMPYIYTTAVSASNMDTGNDDTGLPIVRAMFLEYPEDAYAYSRNMQYQFLLGANILVAPVYKNTAADEEGNDVRNHIYLPDPDEVWIDYLTGEKYLGGQVLNNFAAPLWKLPVFVKNGTILPMYEANNTPDAIDRTKRMIEFWPDGDSFYTTYEDDGKYIHNQTEEDEKYGTIDHVSYGSHVSTTYTSSVKEGKAILTAECSEGTYEGYEEKRSSTFIVHLSNRPEAVTAWNGEEKLHLTEVENLEIFEQSEPKKGEAIFFYDEHPMIRTYASEEEKILRKMVEKVQAEPKLYVKLATVDSQKEKQTVEILGFENTVCRMAENENGALSVPQLTAAEEAKTSTSIGLCWTESKGASEYEMLVDGNLYAMGDALSYIHDDLDYHSEHTYCVRARNAEGYSAWSEQLVTSSLLDPWRNEIGALGTISWTGGDEAGALKYATDHSFRGLFFAVGDVVGDKTPFIYDFGAAYELDKFEYYPRDSYGSGTVERMNVYSSLDGKHWKLEWDGTKEEEWVYNTDLEVEENAKTVPLTGVSARYLKLQIMKSRRNYFASHELPVYKKDGSKPFAVGSTNKNETVSEGDYTNMKNYLGTSVKDGSNFVDQIQKRSGDINMNGIYDVYDYAFTMFQLDGGTKQSGEVSGQATLCAEKSCIRAGETVTFTVLAEDAKHVNAFGAVIDYDPSHLEFVSAVGTKAVGAMENLTVNKVYSDGTAYVNLAFANRGDQPLYSGSDELAVITMKARTDLCPAEEMNVDKLLLIGPAYDVAGENDTDEKKDIEEQKESEEK</sequence>
<feature type="domain" description="Glycoside hydrolase family 31 N-terminal" evidence="7">
    <location>
        <begin position="53"/>
        <end position="217"/>
    </location>
</feature>
<dbReference type="InterPro" id="IPR008965">
    <property type="entry name" value="CBM2/CBM3_carb-bd_dom_sf"/>
</dbReference>
<dbReference type="InterPro" id="IPR036116">
    <property type="entry name" value="FN3_sf"/>
</dbReference>
<dbReference type="Gene3D" id="2.60.40.1180">
    <property type="entry name" value="Golgi alpha-mannosidase II"/>
    <property type="match status" value="2"/>
</dbReference>
<evidence type="ECO:0000256" key="2">
    <source>
        <dbReference type="ARBA" id="ARBA00023295"/>
    </source>
</evidence>
<dbReference type="CDD" id="cd08759">
    <property type="entry name" value="Type_III_cohesin_like"/>
    <property type="match status" value="1"/>
</dbReference>
<dbReference type="InterPro" id="IPR025887">
    <property type="entry name" value="Glyco_hydro_31_N_dom"/>
</dbReference>
<gene>
    <name evidence="10" type="ORF">EDD74_106122</name>
    <name evidence="9" type="ORF">FAEUMB_08750</name>
</gene>
<evidence type="ECO:0000259" key="6">
    <source>
        <dbReference type="Pfam" id="PF01055"/>
    </source>
</evidence>
<reference evidence="9 12" key="1">
    <citation type="journal article" date="2018" name="Int. J. Syst. Evol. Microbiol.">
        <title>Draft Genome Sequence of Faecalimonas umbilicata JCM 30896T, an Acetate-Producing Bacterium Isolated from Human Feces.</title>
        <authorList>
            <person name="Sakamoto M."/>
            <person name="Ikeyama N."/>
            <person name="Yuki M."/>
            <person name="Ohkuma M."/>
        </authorList>
    </citation>
    <scope>NUCLEOTIDE SEQUENCE [LARGE SCALE GENOMIC DNA]</scope>
    <source>
        <strain evidence="9 12">EGH7</strain>
    </source>
</reference>
<evidence type="ECO:0000256" key="1">
    <source>
        <dbReference type="ARBA" id="ARBA00007806"/>
    </source>
</evidence>
<dbReference type="SUPFAM" id="SSF49265">
    <property type="entry name" value="Fibronectin type III"/>
    <property type="match status" value="1"/>
</dbReference>
<dbReference type="InterPro" id="IPR011013">
    <property type="entry name" value="Gal_mutarotase_sf_dom"/>
</dbReference>
<dbReference type="GO" id="GO:0000272">
    <property type="term" value="P:polysaccharide catabolic process"/>
    <property type="evidence" value="ECO:0007669"/>
    <property type="project" value="InterPro"/>
</dbReference>
<dbReference type="InterPro" id="IPR000322">
    <property type="entry name" value="Glyco_hydro_31_TIM"/>
</dbReference>
<evidence type="ECO:0000313" key="12">
    <source>
        <dbReference type="Proteomes" id="UP000702954"/>
    </source>
</evidence>
<dbReference type="InterPro" id="IPR017853">
    <property type="entry name" value="GH"/>
</dbReference>
<keyword evidence="2" id="KW-0326">Glycosidase</keyword>
<dbReference type="Proteomes" id="UP000702954">
    <property type="component" value="Unassembled WGS sequence"/>
</dbReference>
<dbReference type="PANTHER" id="PTHR22762">
    <property type="entry name" value="ALPHA-GLUCOSIDASE"/>
    <property type="match status" value="1"/>
</dbReference>
<keyword evidence="12" id="KW-1185">Reference proteome</keyword>
<dbReference type="InterPro" id="IPR000421">
    <property type="entry name" value="FA58C"/>
</dbReference>
<feature type="domain" description="Glycoside hydrolase family 31 TIM barrel" evidence="6">
    <location>
        <begin position="481"/>
        <end position="612"/>
    </location>
</feature>
<dbReference type="InterPro" id="IPR002102">
    <property type="entry name" value="Cohesin_dom"/>
</dbReference>
<evidence type="ECO:0000256" key="3">
    <source>
        <dbReference type="SAM" id="MobiDB-lite"/>
    </source>
</evidence>
<dbReference type="SUPFAM" id="SSF74650">
    <property type="entry name" value="Galactose mutarotase-like"/>
    <property type="match status" value="1"/>
</dbReference>
<dbReference type="Gene3D" id="2.60.120.260">
    <property type="entry name" value="Galactose-binding domain-like"/>
    <property type="match status" value="1"/>
</dbReference>
<dbReference type="Pfam" id="PF01055">
    <property type="entry name" value="Glyco_hydro_31_2nd"/>
    <property type="match status" value="1"/>
</dbReference>
<feature type="domain" description="Glycosyl hydrolase family 31 C-terminal" evidence="8">
    <location>
        <begin position="628"/>
        <end position="726"/>
    </location>
</feature>
<dbReference type="GO" id="GO:0004553">
    <property type="term" value="F:hydrolase activity, hydrolyzing O-glycosyl compounds"/>
    <property type="evidence" value="ECO:0007669"/>
    <property type="project" value="InterPro"/>
</dbReference>
<evidence type="ECO:0000313" key="11">
    <source>
        <dbReference type="Proteomes" id="UP000294613"/>
    </source>
</evidence>
<dbReference type="Pfam" id="PF13802">
    <property type="entry name" value="Gal_mutarotas_2"/>
    <property type="match status" value="1"/>
</dbReference>
<dbReference type="SUPFAM" id="SSF49384">
    <property type="entry name" value="Carbohydrate-binding domain"/>
    <property type="match status" value="1"/>
</dbReference>
<dbReference type="SUPFAM" id="SSF51445">
    <property type="entry name" value="(Trans)glycosidases"/>
    <property type="match status" value="1"/>
</dbReference>
<dbReference type="Gene3D" id="2.60.40.680">
    <property type="match status" value="1"/>
</dbReference>
<feature type="region of interest" description="Disordered" evidence="3">
    <location>
        <begin position="1368"/>
        <end position="1388"/>
    </location>
</feature>
<accession>A0A4R3JQ68</accession>
<dbReference type="RefSeq" id="WP_116441265.1">
    <property type="nucleotide sequence ID" value="NZ_BHEO01000002.1"/>
</dbReference>
<dbReference type="SUPFAM" id="SSF49785">
    <property type="entry name" value="Galactose-binding domain-like"/>
    <property type="match status" value="1"/>
</dbReference>
<keyword evidence="10" id="KW-0378">Hydrolase</keyword>
<dbReference type="CDD" id="cd14752">
    <property type="entry name" value="GH31_N"/>
    <property type="match status" value="1"/>
</dbReference>
<dbReference type="InterPro" id="IPR013783">
    <property type="entry name" value="Ig-like_fold"/>
</dbReference>
<dbReference type="InterPro" id="IPR048395">
    <property type="entry name" value="Glyco_hydro_31_C"/>
</dbReference>
<proteinExistence type="inferred from homology"/>
<organism evidence="10 11">
    <name type="scientific">Faecalimonas umbilicata</name>
    <dbReference type="NCBI Taxonomy" id="1912855"/>
    <lineage>
        <taxon>Bacteria</taxon>
        <taxon>Bacillati</taxon>
        <taxon>Bacillota</taxon>
        <taxon>Clostridia</taxon>
        <taxon>Lachnospirales</taxon>
        <taxon>Lachnospiraceae</taxon>
        <taxon>Faecalimonas</taxon>
    </lineage>
</organism>
<evidence type="ECO:0000313" key="10">
    <source>
        <dbReference type="EMBL" id="TCS68918.1"/>
    </source>
</evidence>
<dbReference type="Gene3D" id="3.20.20.80">
    <property type="entry name" value="Glycosidases"/>
    <property type="match status" value="1"/>
</dbReference>
<dbReference type="PANTHER" id="PTHR22762:SF166">
    <property type="entry name" value="ALPHA-GLUCOSIDASE"/>
    <property type="match status" value="1"/>
</dbReference>
<dbReference type="Gene3D" id="2.60.40.10">
    <property type="entry name" value="Immunoglobulins"/>
    <property type="match status" value="1"/>
</dbReference>
<comment type="similarity">
    <text evidence="1">Belongs to the glycosyl hydrolase 31 family.</text>
</comment>
<reference evidence="10 11" key="2">
    <citation type="submission" date="2019-03" db="EMBL/GenBank/DDBJ databases">
        <title>Genomic Encyclopedia of Type Strains, Phase IV (KMG-IV): sequencing the most valuable type-strain genomes for metagenomic binning, comparative biology and taxonomic classification.</title>
        <authorList>
            <person name="Goeker M."/>
        </authorList>
    </citation>
    <scope>NUCLEOTIDE SEQUENCE [LARGE SCALE GENOMIC DNA]</scope>
    <source>
        <strain evidence="10 11">DSM 103426</strain>
    </source>
</reference>
<dbReference type="InterPro" id="IPR013780">
    <property type="entry name" value="Glyco_hydro_b"/>
</dbReference>
<evidence type="ECO:0000259" key="4">
    <source>
        <dbReference type="Pfam" id="PF00754"/>
    </source>
</evidence>
<dbReference type="GO" id="GO:0030246">
    <property type="term" value="F:carbohydrate binding"/>
    <property type="evidence" value="ECO:0007669"/>
    <property type="project" value="InterPro"/>
</dbReference>
<comment type="caution">
    <text evidence="10">The sequence shown here is derived from an EMBL/GenBank/DDBJ whole genome shotgun (WGS) entry which is preliminary data.</text>
</comment>
<evidence type="ECO:0000259" key="7">
    <source>
        <dbReference type="Pfam" id="PF13802"/>
    </source>
</evidence>